<evidence type="ECO:0000313" key="1">
    <source>
        <dbReference type="EMBL" id="KAJ8306892.1"/>
    </source>
</evidence>
<proteinExistence type="predicted"/>
<dbReference type="Gene3D" id="1.20.5.190">
    <property type="match status" value="2"/>
</dbReference>
<sequence>MILIFREITMSARFASPTRDKRVINLAAEVAETRRDRNVPFLLLSLKEILSTAQAGTKEGIRIRQEIWEYNLLQVLILVLKQDFSIVDGQWNTATALCAILSQVCSGMRLSSEDMKKFESQSLPEAINNMFLVTRRIQARYTKIPDKPSLQRDRQPLLTCYRAVLDSITYVASGHSNMISLVLESPWLLQLLITEDASTVIPIMEMIPKVLRMNRSAVKDMDQKSIFTVMDELIYKLTVCNEVSIGAAATKCVLRICDYHKDMVEHLCTRYRGLKPLLVKWEEKGFNRDLRDLLLLLQAGNAQRAENERFAIAALVIQRMWRGYNTRTKLAKADKAFSKFQKAFRIFIFVLHVLSTLNVMLINCFSHTKVETYLQNEQTKAAIIIQKNWRRYDARTALKTQEKLVRKVKSAVIIQRAVRRWLEKLDKKRSKIPASVKPPGLTDERRVELQKKISAFREKNPSTQPTQEEAEALHKKTAELLNRYYRTARKNRERQHQRDVLLARLDTDSELICLAPTLKDATEKDAEMYSSRSLPVATKARVNHMEQLKLMKQPWWKKLTDEYQDQEYEDEDLLMF</sequence>
<name>A0ABQ9ENR7_TEGGR</name>
<dbReference type="EMBL" id="JARBDR010000793">
    <property type="protein sequence ID" value="KAJ8306892.1"/>
    <property type="molecule type" value="Genomic_DNA"/>
</dbReference>
<comment type="caution">
    <text evidence="1">The sequence shown here is derived from an EMBL/GenBank/DDBJ whole genome shotgun (WGS) entry which is preliminary data.</text>
</comment>
<dbReference type="Pfam" id="PF00612">
    <property type="entry name" value="IQ"/>
    <property type="match status" value="3"/>
</dbReference>
<dbReference type="InterPro" id="IPR028765">
    <property type="entry name" value="IQCB1"/>
</dbReference>
<keyword evidence="2" id="KW-1185">Reference proteome</keyword>
<dbReference type="Proteomes" id="UP001217089">
    <property type="component" value="Unassembled WGS sequence"/>
</dbReference>
<evidence type="ECO:0008006" key="3">
    <source>
        <dbReference type="Google" id="ProtNLM"/>
    </source>
</evidence>
<reference evidence="1 2" key="1">
    <citation type="submission" date="2022-12" db="EMBL/GenBank/DDBJ databases">
        <title>Chromosome-level genome of Tegillarca granosa.</title>
        <authorList>
            <person name="Kim J."/>
        </authorList>
    </citation>
    <scope>NUCLEOTIDE SEQUENCE [LARGE SCALE GENOMIC DNA]</scope>
    <source>
        <strain evidence="1">Teg-2019</strain>
        <tissue evidence="1">Adductor muscle</tissue>
    </source>
</reference>
<dbReference type="InterPro" id="IPR000048">
    <property type="entry name" value="IQ_motif_EF-hand-BS"/>
</dbReference>
<dbReference type="CDD" id="cd23767">
    <property type="entry name" value="IQCD"/>
    <property type="match status" value="1"/>
</dbReference>
<protein>
    <recommendedName>
        <fullName evidence="3">IQ calmodulin-binding motif-containing protein 1</fullName>
    </recommendedName>
</protein>
<accession>A0ABQ9ENR7</accession>
<gene>
    <name evidence="1" type="ORF">KUTeg_014976</name>
</gene>
<evidence type="ECO:0000313" key="2">
    <source>
        <dbReference type="Proteomes" id="UP001217089"/>
    </source>
</evidence>
<dbReference type="SMART" id="SM00015">
    <property type="entry name" value="IQ"/>
    <property type="match status" value="3"/>
</dbReference>
<dbReference type="PANTHER" id="PTHR15673:SF2">
    <property type="entry name" value="IQ CALMODULIN-BINDING MOTIF-CONTAINING PROTEIN 1"/>
    <property type="match status" value="1"/>
</dbReference>
<dbReference type="PROSITE" id="PS50096">
    <property type="entry name" value="IQ"/>
    <property type="match status" value="2"/>
</dbReference>
<dbReference type="PANTHER" id="PTHR15673">
    <property type="entry name" value="IQ CALMODULIN-BINDING MOTIF CONTAINING PROTEIN 1"/>
    <property type="match status" value="1"/>
</dbReference>
<organism evidence="1 2">
    <name type="scientific">Tegillarca granosa</name>
    <name type="common">Malaysian cockle</name>
    <name type="synonym">Anadara granosa</name>
    <dbReference type="NCBI Taxonomy" id="220873"/>
    <lineage>
        <taxon>Eukaryota</taxon>
        <taxon>Metazoa</taxon>
        <taxon>Spiralia</taxon>
        <taxon>Lophotrochozoa</taxon>
        <taxon>Mollusca</taxon>
        <taxon>Bivalvia</taxon>
        <taxon>Autobranchia</taxon>
        <taxon>Pteriomorphia</taxon>
        <taxon>Arcoida</taxon>
        <taxon>Arcoidea</taxon>
        <taxon>Arcidae</taxon>
        <taxon>Tegillarca</taxon>
    </lineage>
</organism>